<keyword evidence="4" id="KW-0732">Signal</keyword>
<reference evidence="5 6" key="1">
    <citation type="submission" date="2017-03" db="EMBL/GenBank/DDBJ databases">
        <title>An alternative strategy for trypanosome survival in the mammalian bloodstream revealed through genome and transcriptome analysis of the ubiquitous bovine parasite Trypanosoma (Megatrypanum) theileri.</title>
        <authorList>
            <person name="Kelly S."/>
            <person name="Ivens A."/>
            <person name="Mott A."/>
            <person name="O'Neill E."/>
            <person name="Emms D."/>
            <person name="Macleod O."/>
            <person name="Voorheis P."/>
            <person name="Matthews J."/>
            <person name="Matthews K."/>
            <person name="Carrington M."/>
        </authorList>
    </citation>
    <scope>NUCLEOTIDE SEQUENCE [LARGE SCALE GENOMIC DNA]</scope>
    <source>
        <strain evidence="5">Edinburgh</strain>
    </source>
</reference>
<name>A0A1X0NEY0_9TRYP</name>
<evidence type="ECO:0000256" key="1">
    <source>
        <dbReference type="SAM" id="Coils"/>
    </source>
</evidence>
<evidence type="ECO:0000256" key="2">
    <source>
        <dbReference type="SAM" id="MobiDB-lite"/>
    </source>
</evidence>
<dbReference type="Proteomes" id="UP000192257">
    <property type="component" value="Unassembled WGS sequence"/>
</dbReference>
<keyword evidence="1" id="KW-0175">Coiled coil</keyword>
<evidence type="ECO:0000313" key="6">
    <source>
        <dbReference type="Proteomes" id="UP000192257"/>
    </source>
</evidence>
<feature type="signal peptide" evidence="4">
    <location>
        <begin position="1"/>
        <end position="27"/>
    </location>
</feature>
<comment type="caution">
    <text evidence="5">The sequence shown here is derived from an EMBL/GenBank/DDBJ whole genome shotgun (WGS) entry which is preliminary data.</text>
</comment>
<organism evidence="5 6">
    <name type="scientific">Trypanosoma theileri</name>
    <dbReference type="NCBI Taxonomy" id="67003"/>
    <lineage>
        <taxon>Eukaryota</taxon>
        <taxon>Discoba</taxon>
        <taxon>Euglenozoa</taxon>
        <taxon>Kinetoplastea</taxon>
        <taxon>Metakinetoplastina</taxon>
        <taxon>Trypanosomatida</taxon>
        <taxon>Trypanosomatidae</taxon>
        <taxon>Trypanosoma</taxon>
    </lineage>
</organism>
<accession>A0A1X0NEY0</accession>
<feature type="chain" id="PRO_5012122899" evidence="4">
    <location>
        <begin position="28"/>
        <end position="448"/>
    </location>
</feature>
<feature type="region of interest" description="Disordered" evidence="2">
    <location>
        <begin position="333"/>
        <end position="425"/>
    </location>
</feature>
<feature type="coiled-coil region" evidence="1">
    <location>
        <begin position="121"/>
        <end position="177"/>
    </location>
</feature>
<feature type="compositionally biased region" description="Basic and acidic residues" evidence="2">
    <location>
        <begin position="333"/>
        <end position="414"/>
    </location>
</feature>
<protein>
    <submittedName>
        <fullName evidence="5">Uncharacterized protein</fullName>
    </submittedName>
</protein>
<dbReference type="GeneID" id="39991121"/>
<dbReference type="EMBL" id="NBCO01000078">
    <property type="protein sequence ID" value="ORC83132.1"/>
    <property type="molecule type" value="Genomic_DNA"/>
</dbReference>
<feature type="transmembrane region" description="Helical" evidence="3">
    <location>
        <begin position="427"/>
        <end position="447"/>
    </location>
</feature>
<keyword evidence="3" id="KW-1133">Transmembrane helix</keyword>
<proteinExistence type="predicted"/>
<keyword evidence="6" id="KW-1185">Reference proteome</keyword>
<keyword evidence="3" id="KW-0812">Transmembrane</keyword>
<keyword evidence="3" id="KW-0472">Membrane</keyword>
<sequence length="448" mass="50623">MTTMFVQLRRVVYLLVLLQCYACVTRAQSGEARVNKSPDERLREKEVQLKYEVDRVNDTVVKGVSCLNLWKEAVRESNQSRADADSAAGRAEDISQRISEMITGVGAEGTINNWKEVKGLVAEVEETTGKLRQSIEETERKLRDAYKTGKVFCRFEYENAINAKEELERARGRYDEALDPYEGPKPSGEKNKELYENSTVVHNEISAFIGDYKLFGGDAQHSQVTSYAHMKDAREVLDATVVKLGLLKTKVDAQVGKIGSPPENTEATAVKQKIEDVYEKVKNSGVKDTVRAKIEDEPKESKLEASNFSVKLKSEMENVVQRLEEERRRIAEEKVRREEDARRAAEEEAKRKRAEEEERAREEAAQKAREREAREAAKKAKEVEARLAETAEKSREKEVREAAEKAKGEAERAQKAKKKNDRAESPALVHASMLLLVLICVLGCTLVC</sequence>
<dbReference type="VEuPathDB" id="TriTrypDB:TM35_000781000"/>
<evidence type="ECO:0000313" key="5">
    <source>
        <dbReference type="EMBL" id="ORC83132.1"/>
    </source>
</evidence>
<dbReference type="STRING" id="67003.A0A1X0NEY0"/>
<dbReference type="RefSeq" id="XP_028877360.1">
    <property type="nucleotide sequence ID" value="XM_029031341.1"/>
</dbReference>
<dbReference type="AlphaFoldDB" id="A0A1X0NEY0"/>
<evidence type="ECO:0000256" key="4">
    <source>
        <dbReference type="SAM" id="SignalP"/>
    </source>
</evidence>
<evidence type="ECO:0000256" key="3">
    <source>
        <dbReference type="SAM" id="Phobius"/>
    </source>
</evidence>
<gene>
    <name evidence="5" type="ORF">TM35_000781000</name>
</gene>